<evidence type="ECO:0000256" key="6">
    <source>
        <dbReference type="ARBA" id="ARBA00022475"/>
    </source>
</evidence>
<dbReference type="EMBL" id="CAXITT010000201">
    <property type="protein sequence ID" value="CAL1535403.1"/>
    <property type="molecule type" value="Genomic_DNA"/>
</dbReference>
<reference evidence="13 14" key="1">
    <citation type="submission" date="2024-04" db="EMBL/GenBank/DDBJ databases">
        <authorList>
            <consortium name="Genoscope - CEA"/>
            <person name="William W."/>
        </authorList>
    </citation>
    <scope>NUCLEOTIDE SEQUENCE [LARGE SCALE GENOMIC DNA]</scope>
</reference>
<comment type="similarity">
    <text evidence="4">Belongs to the TMEM98 family.</text>
</comment>
<dbReference type="GO" id="GO:0005615">
    <property type="term" value="C:extracellular space"/>
    <property type="evidence" value="ECO:0007669"/>
    <property type="project" value="UniProtKB-ARBA"/>
</dbReference>
<comment type="caution">
    <text evidence="13">The sequence shown here is derived from an EMBL/GenBank/DDBJ whole genome shotgun (WGS) entry which is preliminary data.</text>
</comment>
<evidence type="ECO:0000256" key="11">
    <source>
        <dbReference type="ARBA" id="ARBA00023136"/>
    </source>
</evidence>
<evidence type="ECO:0000256" key="2">
    <source>
        <dbReference type="ARBA" id="ARBA00004550"/>
    </source>
</evidence>
<name>A0AAV2HPU1_LYMST</name>
<comment type="subcellular location">
    <subcellularLocation>
        <location evidence="1">Cell membrane</location>
        <topology evidence="1">Single-pass type II membrane protein</topology>
    </subcellularLocation>
    <subcellularLocation>
        <location evidence="3">Endoplasmic reticulum membrane</location>
        <topology evidence="3">Single-pass type II membrane protein</topology>
    </subcellularLocation>
    <subcellularLocation>
        <location evidence="2">Secreted</location>
        <location evidence="2">Extracellular exosome</location>
    </subcellularLocation>
</comment>
<evidence type="ECO:0000313" key="13">
    <source>
        <dbReference type="EMBL" id="CAL1535403.1"/>
    </source>
</evidence>
<dbReference type="GO" id="GO:0005789">
    <property type="term" value="C:endoplasmic reticulum membrane"/>
    <property type="evidence" value="ECO:0007669"/>
    <property type="project" value="UniProtKB-SubCell"/>
</dbReference>
<keyword evidence="10 12" id="KW-1133">Transmembrane helix</keyword>
<sequence>MELVVAIAIGILALVFVAAFVTLVLLLRYKCKKVDHITEEHNKESRQDAHLIVETPDVVGFQSGADVELGDVQITNPKLEELLNNEEWVDDATGLVPHCLSILKTCHHLTEKLVGMTMGNAPNIHTQETLTEIVSATKRINPRVDEVVQSFNHPLDPRLLEARFTALVLSVSHLVMITKNACRMSGTLDWIDQSLADVEDHLRVLREASINLEAYHQALANTTQCLPLHAENTSQLPAGETVQVKSDISQL</sequence>
<organism evidence="13 14">
    <name type="scientific">Lymnaea stagnalis</name>
    <name type="common">Great pond snail</name>
    <name type="synonym">Helix stagnalis</name>
    <dbReference type="NCBI Taxonomy" id="6523"/>
    <lineage>
        <taxon>Eukaryota</taxon>
        <taxon>Metazoa</taxon>
        <taxon>Spiralia</taxon>
        <taxon>Lophotrochozoa</taxon>
        <taxon>Mollusca</taxon>
        <taxon>Gastropoda</taxon>
        <taxon>Heterobranchia</taxon>
        <taxon>Euthyneura</taxon>
        <taxon>Panpulmonata</taxon>
        <taxon>Hygrophila</taxon>
        <taxon>Lymnaeoidea</taxon>
        <taxon>Lymnaeidae</taxon>
        <taxon>Lymnaea</taxon>
    </lineage>
</organism>
<keyword evidence="9" id="KW-0256">Endoplasmic reticulum</keyword>
<evidence type="ECO:0000313" key="14">
    <source>
        <dbReference type="Proteomes" id="UP001497497"/>
    </source>
</evidence>
<evidence type="ECO:0000256" key="5">
    <source>
        <dbReference type="ARBA" id="ARBA00014380"/>
    </source>
</evidence>
<dbReference type="PANTHER" id="PTHR32510:SF3">
    <property type="entry name" value="TRANSMEMBRANE PROTEIN 98"/>
    <property type="match status" value="1"/>
</dbReference>
<keyword evidence="14" id="KW-1185">Reference proteome</keyword>
<dbReference type="PANTHER" id="PTHR32510">
    <property type="entry name" value="TRANSMEMBRANE PROTEIN 98"/>
    <property type="match status" value="1"/>
</dbReference>
<dbReference type="AlphaFoldDB" id="A0AAV2HPU1"/>
<evidence type="ECO:0000256" key="7">
    <source>
        <dbReference type="ARBA" id="ARBA00022525"/>
    </source>
</evidence>
<evidence type="ECO:0000256" key="12">
    <source>
        <dbReference type="SAM" id="Phobius"/>
    </source>
</evidence>
<evidence type="ECO:0000256" key="10">
    <source>
        <dbReference type="ARBA" id="ARBA00022989"/>
    </source>
</evidence>
<gene>
    <name evidence="13" type="ORF">GSLYS_00009363001</name>
</gene>
<keyword evidence="7" id="KW-0964">Secreted</keyword>
<evidence type="ECO:0000256" key="9">
    <source>
        <dbReference type="ARBA" id="ARBA00022824"/>
    </source>
</evidence>
<dbReference type="FunFam" id="1.20.1410.10:FF:000003">
    <property type="entry name" value="Transmembrane protein 98"/>
    <property type="match status" value="1"/>
</dbReference>
<keyword evidence="11 12" id="KW-0472">Membrane</keyword>
<dbReference type="Gene3D" id="1.20.1410.10">
    <property type="entry name" value="I/LWEQ domain"/>
    <property type="match status" value="1"/>
</dbReference>
<dbReference type="InterPro" id="IPR029668">
    <property type="entry name" value="TMEM98"/>
</dbReference>
<feature type="transmembrane region" description="Helical" evidence="12">
    <location>
        <begin position="6"/>
        <end position="27"/>
    </location>
</feature>
<accession>A0AAV2HPU1</accession>
<evidence type="ECO:0000256" key="1">
    <source>
        <dbReference type="ARBA" id="ARBA00004401"/>
    </source>
</evidence>
<protein>
    <recommendedName>
        <fullName evidence="5">Transmembrane protein 98</fullName>
    </recommendedName>
</protein>
<evidence type="ECO:0000256" key="8">
    <source>
        <dbReference type="ARBA" id="ARBA00022692"/>
    </source>
</evidence>
<keyword evidence="6" id="KW-1003">Cell membrane</keyword>
<evidence type="ECO:0000256" key="3">
    <source>
        <dbReference type="ARBA" id="ARBA00004648"/>
    </source>
</evidence>
<dbReference type="Proteomes" id="UP001497497">
    <property type="component" value="Unassembled WGS sequence"/>
</dbReference>
<keyword evidence="8 12" id="KW-0812">Transmembrane</keyword>
<evidence type="ECO:0000256" key="4">
    <source>
        <dbReference type="ARBA" id="ARBA00011024"/>
    </source>
</evidence>
<dbReference type="GO" id="GO:0005886">
    <property type="term" value="C:plasma membrane"/>
    <property type="evidence" value="ECO:0007669"/>
    <property type="project" value="UniProtKB-SubCell"/>
</dbReference>
<proteinExistence type="inferred from homology"/>